<dbReference type="InterPro" id="IPR052181">
    <property type="entry name" value="5hmC_binding"/>
</dbReference>
<dbReference type="SUPFAM" id="SSF88697">
    <property type="entry name" value="PUA domain-like"/>
    <property type="match status" value="1"/>
</dbReference>
<evidence type="ECO:0000313" key="5">
    <source>
        <dbReference type="EMBL" id="PWN99262.1"/>
    </source>
</evidence>
<evidence type="ECO:0000256" key="3">
    <source>
        <dbReference type="SAM" id="MobiDB-lite"/>
    </source>
</evidence>
<accession>A0A316ZEC3</accession>
<dbReference type="AlphaFoldDB" id="A0A316ZEC3"/>
<dbReference type="PANTHER" id="PTHR14087">
    <property type="entry name" value="THYMOCYTE NUCLEAR PROTEIN 1"/>
    <property type="match status" value="1"/>
</dbReference>
<feature type="compositionally biased region" description="Basic and acidic residues" evidence="3">
    <location>
        <begin position="227"/>
        <end position="242"/>
    </location>
</feature>
<dbReference type="GeneID" id="37269418"/>
<dbReference type="GO" id="GO:0005634">
    <property type="term" value="C:nucleus"/>
    <property type="evidence" value="ECO:0007669"/>
    <property type="project" value="UniProtKB-SubCell"/>
</dbReference>
<keyword evidence="6" id="KW-1185">Reference proteome</keyword>
<dbReference type="Gene3D" id="3.10.590.10">
    <property type="entry name" value="ph1033 like domains"/>
    <property type="match status" value="1"/>
</dbReference>
<evidence type="ECO:0000256" key="2">
    <source>
        <dbReference type="ARBA" id="ARBA00023242"/>
    </source>
</evidence>
<sequence length="272" mass="29992">MPPCWLMKAEPDSRIDPRTGVDVKFGLDDFRASKDQTTSWEGVRNAEAGKHMRERMKLGDRVLFYASNTKVPGVSALAKIVKEGYPDHSAWDPKHPYYDAKSSADAPRWFMVDVQFVSELPHFVPLALLQDIAALPAKDARRNDIDYLSDAHLEALKTMQLLTRGRLSVQPVEQTAYDAVELLGTRGGWTQWVGKWNAGKGKGKATKSVKAEEDEGESAPAPKRRKAAESEQKPAIVKREPAAPRSKAPGKPAANETATSSGLRRSSRNASK</sequence>
<reference evidence="5 6" key="1">
    <citation type="journal article" date="2018" name="Mol. Biol. Evol.">
        <title>Broad Genomic Sampling Reveals a Smut Pathogenic Ancestry of the Fungal Clade Ustilaginomycotina.</title>
        <authorList>
            <person name="Kijpornyongpan T."/>
            <person name="Mondo S.J."/>
            <person name="Barry K."/>
            <person name="Sandor L."/>
            <person name="Lee J."/>
            <person name="Lipzen A."/>
            <person name="Pangilinan J."/>
            <person name="LaButti K."/>
            <person name="Hainaut M."/>
            <person name="Henrissat B."/>
            <person name="Grigoriev I.V."/>
            <person name="Spatafora J.W."/>
            <person name="Aime M.C."/>
        </authorList>
    </citation>
    <scope>NUCLEOTIDE SEQUENCE [LARGE SCALE GENOMIC DNA]</scope>
    <source>
        <strain evidence="5 6">MCA 4186</strain>
    </source>
</reference>
<dbReference type="RefSeq" id="XP_025599541.1">
    <property type="nucleotide sequence ID" value="XM_025741874.1"/>
</dbReference>
<name>A0A316ZEC3_9BASI</name>
<dbReference type="PANTHER" id="PTHR14087:SF7">
    <property type="entry name" value="THYMOCYTE NUCLEAR PROTEIN 1"/>
    <property type="match status" value="1"/>
</dbReference>
<gene>
    <name evidence="5" type="ORF">FA09DRAFT_328689</name>
</gene>
<dbReference type="InterPro" id="IPR002740">
    <property type="entry name" value="EVE_domain"/>
</dbReference>
<evidence type="ECO:0000259" key="4">
    <source>
        <dbReference type="Pfam" id="PF01878"/>
    </source>
</evidence>
<dbReference type="EMBL" id="KZ819288">
    <property type="protein sequence ID" value="PWN99262.1"/>
    <property type="molecule type" value="Genomic_DNA"/>
</dbReference>
<evidence type="ECO:0000256" key="1">
    <source>
        <dbReference type="ARBA" id="ARBA00004123"/>
    </source>
</evidence>
<dbReference type="InterPro" id="IPR047197">
    <property type="entry name" value="THYN1-like_EVE"/>
</dbReference>
<dbReference type="InterPro" id="IPR015947">
    <property type="entry name" value="PUA-like_sf"/>
</dbReference>
<dbReference type="Pfam" id="PF01878">
    <property type="entry name" value="EVE"/>
    <property type="match status" value="1"/>
</dbReference>
<proteinExistence type="predicted"/>
<feature type="region of interest" description="Disordered" evidence="3">
    <location>
        <begin position="194"/>
        <end position="272"/>
    </location>
</feature>
<dbReference type="Proteomes" id="UP000245946">
    <property type="component" value="Unassembled WGS sequence"/>
</dbReference>
<organism evidence="5 6">
    <name type="scientific">Tilletiopsis washingtonensis</name>
    <dbReference type="NCBI Taxonomy" id="58919"/>
    <lineage>
        <taxon>Eukaryota</taxon>
        <taxon>Fungi</taxon>
        <taxon>Dikarya</taxon>
        <taxon>Basidiomycota</taxon>
        <taxon>Ustilaginomycotina</taxon>
        <taxon>Exobasidiomycetes</taxon>
        <taxon>Entylomatales</taxon>
        <taxon>Entylomatales incertae sedis</taxon>
        <taxon>Tilletiopsis</taxon>
    </lineage>
</organism>
<dbReference type="CDD" id="cd21133">
    <property type="entry name" value="EVE"/>
    <property type="match status" value="1"/>
</dbReference>
<dbReference type="OrthoDB" id="41445at2759"/>
<evidence type="ECO:0000313" key="6">
    <source>
        <dbReference type="Proteomes" id="UP000245946"/>
    </source>
</evidence>
<keyword evidence="2" id="KW-0539">Nucleus</keyword>
<comment type="subcellular location">
    <subcellularLocation>
        <location evidence="1">Nucleus</location>
    </subcellularLocation>
</comment>
<dbReference type="FunFam" id="3.10.590.10:FF:000006">
    <property type="entry name" value="Chromosome 7, whole genome shotgun sequence"/>
    <property type="match status" value="1"/>
</dbReference>
<feature type="domain" description="EVE" evidence="4">
    <location>
        <begin position="4"/>
        <end position="180"/>
    </location>
</feature>
<protein>
    <submittedName>
        <fullName evidence="5">DUF55-domain-containing protein</fullName>
    </submittedName>
</protein>
<dbReference type="STRING" id="58919.A0A316ZEC3"/>